<evidence type="ECO:0000256" key="1">
    <source>
        <dbReference type="SAM" id="Coils"/>
    </source>
</evidence>
<dbReference type="EMBL" id="JAJSOF020000042">
    <property type="protein sequence ID" value="KAJ4425737.1"/>
    <property type="molecule type" value="Genomic_DNA"/>
</dbReference>
<feature type="region of interest" description="Disordered" evidence="2">
    <location>
        <begin position="536"/>
        <end position="561"/>
    </location>
</feature>
<feature type="domain" description="Tc1-like transposase DDE" evidence="3">
    <location>
        <begin position="366"/>
        <end position="477"/>
    </location>
</feature>
<dbReference type="InterPro" id="IPR038717">
    <property type="entry name" value="Tc1-like_DDE_dom"/>
</dbReference>
<evidence type="ECO:0000313" key="5">
    <source>
        <dbReference type="Proteomes" id="UP001148838"/>
    </source>
</evidence>
<name>A0ABQ8RVP2_PERAM</name>
<feature type="compositionally biased region" description="Acidic residues" evidence="2">
    <location>
        <begin position="537"/>
        <end position="552"/>
    </location>
</feature>
<keyword evidence="1" id="KW-0175">Coiled coil</keyword>
<feature type="region of interest" description="Disordered" evidence="2">
    <location>
        <begin position="98"/>
        <end position="118"/>
    </location>
</feature>
<dbReference type="PANTHER" id="PTHR33939">
    <property type="entry name" value="PROTEIN CBG22215"/>
    <property type="match status" value="1"/>
</dbReference>
<evidence type="ECO:0000313" key="4">
    <source>
        <dbReference type="EMBL" id="KAJ4425737.1"/>
    </source>
</evidence>
<dbReference type="Proteomes" id="UP001148838">
    <property type="component" value="Unassembled WGS sequence"/>
</dbReference>
<evidence type="ECO:0000256" key="2">
    <source>
        <dbReference type="SAM" id="MobiDB-lite"/>
    </source>
</evidence>
<gene>
    <name evidence="4" type="ORF">ANN_27933</name>
</gene>
<feature type="coiled-coil region" evidence="1">
    <location>
        <begin position="265"/>
        <end position="320"/>
    </location>
</feature>
<reference evidence="4 5" key="1">
    <citation type="journal article" date="2022" name="Allergy">
        <title>Genome assembly and annotation of Periplaneta americana reveal a comprehensive cockroach allergen profile.</title>
        <authorList>
            <person name="Wang L."/>
            <person name="Xiong Q."/>
            <person name="Saelim N."/>
            <person name="Wang L."/>
            <person name="Nong W."/>
            <person name="Wan A.T."/>
            <person name="Shi M."/>
            <person name="Liu X."/>
            <person name="Cao Q."/>
            <person name="Hui J.H.L."/>
            <person name="Sookrung N."/>
            <person name="Leung T.F."/>
            <person name="Tungtrongchitr A."/>
            <person name="Tsui S.K.W."/>
        </authorList>
    </citation>
    <scope>NUCLEOTIDE SEQUENCE [LARGE SCALE GENOMIC DNA]</scope>
    <source>
        <strain evidence="4">PWHHKU_190912</strain>
    </source>
</reference>
<evidence type="ECO:0000259" key="3">
    <source>
        <dbReference type="Pfam" id="PF13358"/>
    </source>
</evidence>
<protein>
    <recommendedName>
        <fullName evidence="3">Tc1-like transposase DDE domain-containing protein</fullName>
    </recommendedName>
</protein>
<keyword evidence="5" id="KW-1185">Reference proteome</keyword>
<proteinExistence type="predicted"/>
<dbReference type="InterPro" id="IPR036397">
    <property type="entry name" value="RNaseH_sf"/>
</dbReference>
<dbReference type="Gene3D" id="3.30.420.10">
    <property type="entry name" value="Ribonuclease H-like superfamily/Ribonuclease H"/>
    <property type="match status" value="1"/>
</dbReference>
<organism evidence="4 5">
    <name type="scientific">Periplaneta americana</name>
    <name type="common">American cockroach</name>
    <name type="synonym">Blatta americana</name>
    <dbReference type="NCBI Taxonomy" id="6978"/>
    <lineage>
        <taxon>Eukaryota</taxon>
        <taxon>Metazoa</taxon>
        <taxon>Ecdysozoa</taxon>
        <taxon>Arthropoda</taxon>
        <taxon>Hexapoda</taxon>
        <taxon>Insecta</taxon>
        <taxon>Pterygota</taxon>
        <taxon>Neoptera</taxon>
        <taxon>Polyneoptera</taxon>
        <taxon>Dictyoptera</taxon>
        <taxon>Blattodea</taxon>
        <taxon>Blattoidea</taxon>
        <taxon>Blattidae</taxon>
        <taxon>Blattinae</taxon>
        <taxon>Periplaneta</taxon>
    </lineage>
</organism>
<dbReference type="Pfam" id="PF13358">
    <property type="entry name" value="DDE_3"/>
    <property type="match status" value="1"/>
</dbReference>
<dbReference type="PANTHER" id="PTHR33939:SF1">
    <property type="entry name" value="DUF4371 DOMAIN-CONTAINING PROTEIN"/>
    <property type="match status" value="1"/>
</dbReference>
<accession>A0ABQ8RVP2</accession>
<sequence length="561" mass="63580">MTCNHNKVILRRFINSLGYLASEGDEGDNAGEMSLGSSTESYPAFAHLGLRENPGKNLNQVTCPDWESNPGHLVSRPDALTVTPQVILRRFINSSGYLASEGDEGDNAGEMSPGSNTESYPAFAHIGLRENSGKNLNQAPNGTMSQTIANISKTRGHWPPIPAVMDVIKAEPEVDPLAVQTSGNNDLEEKKPLHEEVNLLNVQSTEIKVECEASEIKFEDTPVPAAVPIVKCEAEVDLSSVGVANNICDKMAKSAAQRQREYKQRLKERGRYEEWKEKIKVAKREERARLRKTKTGRQRLKDKNKLYKQAQRTRDREQAAIRERWTHYISSRRYRERLHSGSPIGKKDGDYHDEMDGPMYEKYFKEKLLPNIPPNSVIVLDNATIHSRKTERLPTKNNTKLAIQSWLTRKAVQWDTSMLKTELLKLLESVHPLYEPKFVIDEMAKEYGHEVLHLPPYHCELNPIEETWSQIKRRVALQNNTFNLNRVQELVEASVNNVTPEQWRNYVSHIKSIEQHVCDTDCLLDVIHDSVIINLEDSSDDDSDNDDVDSDSDLGVAALPD</sequence>
<comment type="caution">
    <text evidence="4">The sequence shown here is derived from an EMBL/GenBank/DDBJ whole genome shotgun (WGS) entry which is preliminary data.</text>
</comment>